<evidence type="ECO:0000259" key="12">
    <source>
        <dbReference type="PROSITE" id="PS50268"/>
    </source>
</evidence>
<evidence type="ECO:0000256" key="8">
    <source>
        <dbReference type="PROSITE-ProRule" id="PRU00043"/>
    </source>
</evidence>
<keyword evidence="3" id="KW-0677">Repeat</keyword>
<evidence type="ECO:0000256" key="9">
    <source>
        <dbReference type="SAM" id="MobiDB-lite"/>
    </source>
</evidence>
<dbReference type="PROSITE" id="PS50268">
    <property type="entry name" value="CADHERIN_2"/>
    <property type="match status" value="7"/>
</dbReference>
<evidence type="ECO:0000313" key="13">
    <source>
        <dbReference type="EMBL" id="KER33788.1"/>
    </source>
</evidence>
<feature type="domain" description="Cadherin" evidence="12">
    <location>
        <begin position="812"/>
        <end position="908"/>
    </location>
</feature>
<evidence type="ECO:0000256" key="3">
    <source>
        <dbReference type="ARBA" id="ARBA00022737"/>
    </source>
</evidence>
<dbReference type="PANTHER" id="PTHR24028:SF146">
    <property type="entry name" value="CADHERIN 96CB, ISOFORM D-RELATED"/>
    <property type="match status" value="1"/>
</dbReference>
<keyword evidence="5 10" id="KW-1133">Transmembrane helix</keyword>
<feature type="compositionally biased region" description="Basic and acidic residues" evidence="9">
    <location>
        <begin position="1211"/>
        <end position="1225"/>
    </location>
</feature>
<feature type="domain" description="Cadherin" evidence="12">
    <location>
        <begin position="649"/>
        <end position="768"/>
    </location>
</feature>
<keyword evidence="4 8" id="KW-0106">Calcium</keyword>
<keyword evidence="6 10" id="KW-0472">Membrane</keyword>
<dbReference type="PANTHER" id="PTHR24028">
    <property type="entry name" value="CADHERIN-87A"/>
    <property type="match status" value="1"/>
</dbReference>
<keyword evidence="2 10" id="KW-0812">Transmembrane</keyword>
<reference evidence="13 14" key="1">
    <citation type="submission" date="2013-11" db="EMBL/GenBank/DDBJ databases">
        <title>Opisthorchis viverrini - life in the bile duct.</title>
        <authorList>
            <person name="Young N.D."/>
            <person name="Nagarajan N."/>
            <person name="Lin S.J."/>
            <person name="Korhonen P.K."/>
            <person name="Jex A.R."/>
            <person name="Hall R.S."/>
            <person name="Safavi-Hemami H."/>
            <person name="Kaewkong W."/>
            <person name="Bertrand D."/>
            <person name="Gao S."/>
            <person name="Seet Q."/>
            <person name="Wongkham S."/>
            <person name="Teh B.T."/>
            <person name="Wongkham C."/>
            <person name="Intapan P.M."/>
            <person name="Maleewong W."/>
            <person name="Yang X."/>
            <person name="Hu M."/>
            <person name="Wang Z."/>
            <person name="Hofmann A."/>
            <person name="Sternberg P.W."/>
            <person name="Tan P."/>
            <person name="Wang J."/>
            <person name="Gasser R.B."/>
        </authorList>
    </citation>
    <scope>NUCLEOTIDE SEQUENCE [LARGE SCALE GENOMIC DNA]</scope>
</reference>
<accession>A0A075A251</accession>
<sequence length="1325" mass="146921">MSGLLMYLLVLGSASQAISGDLLSAVQHRIRYAIKENQPENLRIGKLDEDLLQTPENENSELFSLLQSTKRSTLKYRLREPSNYFRLHESTSELSTKVSIDLEALCPRFCREGLSAAQLNLFVAVWYEERPFSVIHVEVTILDVDDNSPQFPPTLSRPYVLQLKEVIYKAGKQVELPKAIDKDIQPENAEIQYRLQSHLDDSSHALDTFHLVIRNDSRVMLVLQKDLDYERVQQYRFYLVASSPVSDERRPFGYVLDPQSAFHDQLEIQVDVLNINDIEPVFSQSTYNIEIPEDTKIGTIVHVLQATDRDANSTIEYSLENSNELFKVQADGKVIITNKLDFEKRNKYTFTARASDGEFYALTRLDITVTDVNDEPPEFVTNPPILKVEENQPSQTSVGQLLIVDRDSPEVNGRVTCHEPPTLAGRQPLLFFPETSSALPMSPGISLDGAIIDSSANPEHHVYQRFGLYTRVEFDRESDSNKHRSLIICTDGQDIPNSHASTSVAIQPRTSTLTILLTVTDQNDNAPFFEKTHYEAELQENCPFGTKVVQVHANDADSETHAKPQYHLLRNALFTSPFDVEPETGWIITSADIDRETQALYQLTVLAIDGHLPRTNNRNGRTNFRGQQHTATTHVQIKIIDDNDNAPEFRGPRQFAVEENQVSSKWIGDLQVLDRDEGINRDVEFSMANFQSTIASEEQNKTFRVRSIAPIKLTNNGSLYTTEMLDREIQAHYCFEVVVKDKSPSKPLSSTDTICVRVLDLNDNTPKFVNIRGMSQDLSNRTDVKAFEDLRDITVSLTFREAPGYCALIAEAEDSDEGRNALLRYTIKFDGDTMKPESVSHTPLDAFMMDAQSGRLMLTRTLSGNEIGAYPLTLVVEDGGSPSLKSEKNIYIIIEDGPPRGNWLFPENERSVASSMSAKDGNNEAHTILVVIGLSGVSAFLAAVLISAILCMIKPCRQSTRRTNMIQAEKRARESKYPINPGNAYLEHTGNNLDDYSLGMINGNGYVGTLDSRGQPRSVLLTTAPIPGLDHLYLPTDKLIGIDNDDPNWHNQSSNATVLGSPASDRFSPPMPICQYTLTQAADSSWNRTNVHRVFGNPTTHHEPTSSTGASCANYCSDCQIMPNNEVGSTVPGGTSVISGSTGFGLISPVHILEPHTSLPPMRENIIYPASCGGLSSPFRLGAEHGTFYAGQIHVTNKPISAATMTNGGGKCDRSGSGEEQRSDSGRGASDEEVPNHPNSSMPLVVNKQLRSATLRTFQDNKSHMVPGLVFPSLPRISQAAMQPPDNVLAGFDSGSFDRHQPDTCIGSGEPPTTSVVRFPKANIT</sequence>
<dbReference type="GO" id="GO:0005886">
    <property type="term" value="C:plasma membrane"/>
    <property type="evidence" value="ECO:0007669"/>
    <property type="project" value="InterPro"/>
</dbReference>
<keyword evidence="14" id="KW-1185">Reference proteome</keyword>
<dbReference type="OrthoDB" id="6079678at2759"/>
<evidence type="ECO:0000256" key="11">
    <source>
        <dbReference type="SAM" id="SignalP"/>
    </source>
</evidence>
<dbReference type="RefSeq" id="XP_009162494.1">
    <property type="nucleotide sequence ID" value="XM_009164230.1"/>
</dbReference>
<dbReference type="Pfam" id="PF00028">
    <property type="entry name" value="Cadherin"/>
    <property type="match status" value="3"/>
</dbReference>
<dbReference type="InterPro" id="IPR050174">
    <property type="entry name" value="Protocadherin/Cadherin-CA"/>
</dbReference>
<feature type="domain" description="Cadherin" evidence="12">
    <location>
        <begin position="283"/>
        <end position="379"/>
    </location>
</feature>
<dbReference type="CDD" id="cd11304">
    <property type="entry name" value="Cadherin_repeat"/>
    <property type="match status" value="6"/>
</dbReference>
<dbReference type="KEGG" id="ovi:T265_00457"/>
<feature type="domain" description="Cadherin" evidence="12">
    <location>
        <begin position="380"/>
        <end position="529"/>
    </location>
</feature>
<dbReference type="InterPro" id="IPR020894">
    <property type="entry name" value="Cadherin_CS"/>
</dbReference>
<proteinExistence type="predicted"/>
<feature type="domain" description="Cadherin" evidence="12">
    <location>
        <begin position="530"/>
        <end position="649"/>
    </location>
</feature>
<keyword evidence="7" id="KW-0325">Glycoprotein</keyword>
<comment type="subcellular location">
    <subcellularLocation>
        <location evidence="1">Membrane</location>
        <topology evidence="1">Single-pass membrane protein</topology>
    </subcellularLocation>
</comment>
<name>A0A075A251_OPIVI</name>
<evidence type="ECO:0000256" key="5">
    <source>
        <dbReference type="ARBA" id="ARBA00022989"/>
    </source>
</evidence>
<dbReference type="InterPro" id="IPR002126">
    <property type="entry name" value="Cadherin-like_dom"/>
</dbReference>
<dbReference type="PRINTS" id="PR00205">
    <property type="entry name" value="CADHERIN"/>
</dbReference>
<dbReference type="FunFam" id="2.60.40.60:FF:000020">
    <property type="entry name" value="Dachsous cadherin-related 1b"/>
    <property type="match status" value="2"/>
</dbReference>
<evidence type="ECO:0000256" key="7">
    <source>
        <dbReference type="ARBA" id="ARBA00023180"/>
    </source>
</evidence>
<dbReference type="GeneID" id="20314645"/>
<dbReference type="InterPro" id="IPR015919">
    <property type="entry name" value="Cadherin-like_sf"/>
</dbReference>
<evidence type="ECO:0000256" key="6">
    <source>
        <dbReference type="ARBA" id="ARBA00023136"/>
    </source>
</evidence>
<feature type="region of interest" description="Disordered" evidence="9">
    <location>
        <begin position="1201"/>
        <end position="1243"/>
    </location>
</feature>
<dbReference type="Proteomes" id="UP000054324">
    <property type="component" value="Unassembled WGS sequence"/>
</dbReference>
<dbReference type="Gene3D" id="2.60.40.60">
    <property type="entry name" value="Cadherins"/>
    <property type="match status" value="7"/>
</dbReference>
<feature type="signal peptide" evidence="11">
    <location>
        <begin position="1"/>
        <end position="20"/>
    </location>
</feature>
<evidence type="ECO:0000256" key="1">
    <source>
        <dbReference type="ARBA" id="ARBA00004167"/>
    </source>
</evidence>
<gene>
    <name evidence="13" type="ORF">T265_00457</name>
</gene>
<feature type="chain" id="PRO_5001705418" description="Cadherin domain-containing protein" evidence="11">
    <location>
        <begin position="21"/>
        <end position="1325"/>
    </location>
</feature>
<protein>
    <recommendedName>
        <fullName evidence="12">Cadherin domain-containing protein</fullName>
    </recommendedName>
</protein>
<dbReference type="CTD" id="20314645"/>
<feature type="transmembrane region" description="Helical" evidence="10">
    <location>
        <begin position="928"/>
        <end position="953"/>
    </location>
</feature>
<evidence type="ECO:0000256" key="4">
    <source>
        <dbReference type="ARBA" id="ARBA00022837"/>
    </source>
</evidence>
<feature type="domain" description="Cadherin" evidence="12">
    <location>
        <begin position="179"/>
        <end position="282"/>
    </location>
</feature>
<evidence type="ECO:0000256" key="10">
    <source>
        <dbReference type="SAM" id="Phobius"/>
    </source>
</evidence>
<dbReference type="PROSITE" id="PS00232">
    <property type="entry name" value="CADHERIN_1"/>
    <property type="match status" value="2"/>
</dbReference>
<dbReference type="GO" id="GO:0007156">
    <property type="term" value="P:homophilic cell adhesion via plasma membrane adhesion molecules"/>
    <property type="evidence" value="ECO:0007669"/>
    <property type="project" value="InterPro"/>
</dbReference>
<dbReference type="EMBL" id="KL596622">
    <property type="protein sequence ID" value="KER33788.1"/>
    <property type="molecule type" value="Genomic_DNA"/>
</dbReference>
<feature type="domain" description="Cadherin" evidence="12">
    <location>
        <begin position="26"/>
        <end position="151"/>
    </location>
</feature>
<dbReference type="SMART" id="SM00112">
    <property type="entry name" value="CA"/>
    <property type="match status" value="7"/>
</dbReference>
<organism evidence="13 14">
    <name type="scientific">Opisthorchis viverrini</name>
    <name type="common">Southeast Asian liver fluke</name>
    <dbReference type="NCBI Taxonomy" id="6198"/>
    <lineage>
        <taxon>Eukaryota</taxon>
        <taxon>Metazoa</taxon>
        <taxon>Spiralia</taxon>
        <taxon>Lophotrochozoa</taxon>
        <taxon>Platyhelminthes</taxon>
        <taxon>Trematoda</taxon>
        <taxon>Digenea</taxon>
        <taxon>Opisthorchiida</taxon>
        <taxon>Opisthorchiata</taxon>
        <taxon>Opisthorchiidae</taxon>
        <taxon>Opisthorchis</taxon>
    </lineage>
</organism>
<evidence type="ECO:0000256" key="2">
    <source>
        <dbReference type="ARBA" id="ARBA00022692"/>
    </source>
</evidence>
<dbReference type="SUPFAM" id="SSF49313">
    <property type="entry name" value="Cadherin-like"/>
    <property type="match status" value="7"/>
</dbReference>
<evidence type="ECO:0000313" key="14">
    <source>
        <dbReference type="Proteomes" id="UP000054324"/>
    </source>
</evidence>
<dbReference type="GO" id="GO:0005509">
    <property type="term" value="F:calcium ion binding"/>
    <property type="evidence" value="ECO:0007669"/>
    <property type="project" value="UniProtKB-UniRule"/>
</dbReference>
<keyword evidence="11" id="KW-0732">Signal</keyword>